<evidence type="ECO:0000313" key="1">
    <source>
        <dbReference type="EMBL" id="CTQ45406.1"/>
    </source>
</evidence>
<dbReference type="STRING" id="187304.B0E33_04065"/>
<proteinExistence type="predicted"/>
<gene>
    <name evidence="1" type="ORF">LAL4801_03857</name>
</gene>
<organism evidence="1 2">
    <name type="scientific">Roseibium aggregatum</name>
    <dbReference type="NCBI Taxonomy" id="187304"/>
    <lineage>
        <taxon>Bacteria</taxon>
        <taxon>Pseudomonadati</taxon>
        <taxon>Pseudomonadota</taxon>
        <taxon>Alphaproteobacteria</taxon>
        <taxon>Hyphomicrobiales</taxon>
        <taxon>Stappiaceae</taxon>
        <taxon>Roseibium</taxon>
    </lineage>
</organism>
<name>A0A0M6Y5N9_9HYPH</name>
<keyword evidence="2" id="KW-1185">Reference proteome</keyword>
<dbReference type="InterPro" id="IPR021335">
    <property type="entry name" value="DUF2948"/>
</dbReference>
<dbReference type="AlphaFoldDB" id="A0A0M6Y5N9"/>
<protein>
    <recommendedName>
        <fullName evidence="3">DUF2948 family protein</fullName>
    </recommendedName>
</protein>
<evidence type="ECO:0008006" key="3">
    <source>
        <dbReference type="Google" id="ProtNLM"/>
    </source>
</evidence>
<dbReference type="EMBL" id="CXST01000002">
    <property type="protein sequence ID" value="CTQ45406.1"/>
    <property type="molecule type" value="Genomic_DNA"/>
</dbReference>
<dbReference type="Proteomes" id="UP000048926">
    <property type="component" value="Unassembled WGS sequence"/>
</dbReference>
<reference evidence="2" key="1">
    <citation type="submission" date="2015-07" db="EMBL/GenBank/DDBJ databases">
        <authorList>
            <person name="Rodrigo-Torres Lidia"/>
            <person name="Arahal R.David."/>
        </authorList>
    </citation>
    <scope>NUCLEOTIDE SEQUENCE [LARGE SCALE GENOMIC DNA]</scope>
    <source>
        <strain evidence="2">CECT 4801</strain>
    </source>
</reference>
<sequence length="191" mass="21022">MPQGMFQGIGDCQNRYSPLGNSLGTGQKVAYMRPARQRMTGSEQEQMDQLKLAALDQEDLQVLSAHLQDAVITIADIRYLPKEQKAVFLLNRFVWDKEADKRSKEHERRRTALAFAQVKAMKAQNINQKAKGAVLELLAVTFEPGEEPAGTIQLAFAGGGSLALEVDCIEAQLSDLGAAWSTPNLPQHDLS</sequence>
<accession>A0A0M6Y5N9</accession>
<dbReference type="Pfam" id="PF11164">
    <property type="entry name" value="DUF2948"/>
    <property type="match status" value="1"/>
</dbReference>
<evidence type="ECO:0000313" key="2">
    <source>
        <dbReference type="Proteomes" id="UP000048926"/>
    </source>
</evidence>